<evidence type="ECO:0000313" key="1">
    <source>
        <dbReference type="EMBL" id="UWP85076.1"/>
    </source>
</evidence>
<dbReference type="RefSeq" id="WP_259863122.1">
    <property type="nucleotide sequence ID" value="NZ_CP073720.1"/>
</dbReference>
<dbReference type="EMBL" id="CP073720">
    <property type="protein sequence ID" value="UWP85076.1"/>
    <property type="molecule type" value="Genomic_DNA"/>
</dbReference>
<evidence type="ECO:0000313" key="2">
    <source>
        <dbReference type="Proteomes" id="UP001059617"/>
    </source>
</evidence>
<name>A0ABY5WAH7_9ACTN</name>
<dbReference type="Proteomes" id="UP001059617">
    <property type="component" value="Chromosome"/>
</dbReference>
<organism evidence="1 2">
    <name type="scientific">Dactylosporangium fulvum</name>
    <dbReference type="NCBI Taxonomy" id="53359"/>
    <lineage>
        <taxon>Bacteria</taxon>
        <taxon>Bacillati</taxon>
        <taxon>Actinomycetota</taxon>
        <taxon>Actinomycetes</taxon>
        <taxon>Micromonosporales</taxon>
        <taxon>Micromonosporaceae</taxon>
        <taxon>Dactylosporangium</taxon>
    </lineage>
</organism>
<protein>
    <submittedName>
        <fullName evidence="1">DUF429 domain-containing protein</fullName>
    </submittedName>
</protein>
<accession>A0ABY5WAH7</accession>
<keyword evidence="2" id="KW-1185">Reference proteome</keyword>
<dbReference type="Pfam" id="PF04250">
    <property type="entry name" value="DUF429"/>
    <property type="match status" value="1"/>
</dbReference>
<proteinExistence type="predicted"/>
<sequence>MTGRVLGVDACRGGWVGVALGGGATAAYVARTVAGLVAAAGADGDLAVVAIDIPIGLPDTGRRAADVEARRLIGPRRHSVFLTPVRAALTMPDHASASGTNRALAGDGVSAQAFALKKRILEVDTWARSSGTDAVPRVVEVHPEVSFARLAGRPLATAKQTWAGAEQRRALLARAGIRLDGDLGAAGAAAGVDDMLDAAVAAWSAGRVAVGDATPIPDPPERFSDTLPAAIWV</sequence>
<reference evidence="1" key="2">
    <citation type="submission" date="2022-09" db="EMBL/GenBank/DDBJ databases">
        <title>Biosynthetic gene clusters of Dactylosporangioum fulvum.</title>
        <authorList>
            <person name="Caradec T."/>
        </authorList>
    </citation>
    <scope>NUCLEOTIDE SEQUENCE</scope>
    <source>
        <strain evidence="1">NRRL B-16292</strain>
    </source>
</reference>
<dbReference type="InterPro" id="IPR007362">
    <property type="entry name" value="DUF429"/>
</dbReference>
<gene>
    <name evidence="1" type="ORF">Dfulv_12940</name>
</gene>
<reference evidence="1" key="1">
    <citation type="submission" date="2021-04" db="EMBL/GenBank/DDBJ databases">
        <authorList>
            <person name="Hartkoorn R.C."/>
            <person name="Beaudoing E."/>
            <person name="Hot D."/>
        </authorList>
    </citation>
    <scope>NUCLEOTIDE SEQUENCE</scope>
    <source>
        <strain evidence="1">NRRL B-16292</strain>
    </source>
</reference>